<protein>
    <recommendedName>
        <fullName evidence="1">non-specific serine/threonine protein kinase</fullName>
        <ecNumber evidence="1">2.7.11.1</ecNumber>
    </recommendedName>
</protein>
<dbReference type="InParanoid" id="W5NMR0"/>
<keyword evidence="6 9" id="KW-0067">ATP-binding</keyword>
<dbReference type="EMBL" id="AHAT01004425">
    <property type="status" value="NOT_ANNOTATED_CDS"/>
    <property type="molecule type" value="Genomic_DNA"/>
</dbReference>
<dbReference type="PROSITE" id="PS00108">
    <property type="entry name" value="PROTEIN_KINASE_ST"/>
    <property type="match status" value="1"/>
</dbReference>
<evidence type="ECO:0000256" key="6">
    <source>
        <dbReference type="ARBA" id="ARBA00022840"/>
    </source>
</evidence>
<reference evidence="12" key="3">
    <citation type="submission" date="2025-09" db="UniProtKB">
        <authorList>
            <consortium name="Ensembl"/>
        </authorList>
    </citation>
    <scope>IDENTIFICATION</scope>
</reference>
<keyword evidence="4 9" id="KW-0547">Nucleotide-binding</keyword>
<dbReference type="GeneTree" id="ENSGT00940000160233"/>
<dbReference type="AlphaFoldDB" id="W5NMR0"/>
<dbReference type="GO" id="GO:1902103">
    <property type="term" value="P:negative regulation of metaphase/anaphase transition of meiotic cell cycle"/>
    <property type="evidence" value="ECO:0000318"/>
    <property type="project" value="GO_Central"/>
</dbReference>
<dbReference type="GO" id="GO:0043410">
    <property type="term" value="P:positive regulation of MAPK cascade"/>
    <property type="evidence" value="ECO:0000318"/>
    <property type="project" value="GO_Central"/>
</dbReference>
<dbReference type="PROSITE" id="PS50011">
    <property type="entry name" value="PROTEIN_KINASE_DOM"/>
    <property type="match status" value="1"/>
</dbReference>
<evidence type="ECO:0000256" key="7">
    <source>
        <dbReference type="ARBA" id="ARBA00047899"/>
    </source>
</evidence>
<dbReference type="Gene3D" id="3.30.200.20">
    <property type="entry name" value="Phosphorylase Kinase, domain 1"/>
    <property type="match status" value="1"/>
</dbReference>
<evidence type="ECO:0000256" key="1">
    <source>
        <dbReference type="ARBA" id="ARBA00012513"/>
    </source>
</evidence>
<dbReference type="CDD" id="cd13979">
    <property type="entry name" value="STKc_Mos"/>
    <property type="match status" value="1"/>
</dbReference>
<dbReference type="Gene3D" id="1.10.510.10">
    <property type="entry name" value="Transferase(Phosphotransferase) domain 1"/>
    <property type="match status" value="1"/>
</dbReference>
<dbReference type="STRING" id="7918.ENSLOCP00000021919"/>
<keyword evidence="2 10" id="KW-0723">Serine/threonine-protein kinase</keyword>
<dbReference type="FunFam" id="3.30.200.20:FF:000316">
    <property type="entry name" value="Proto-oncogene serine/threonine-protein kinase mos"/>
    <property type="match status" value="1"/>
</dbReference>
<keyword evidence="3" id="KW-0808">Transferase</keyword>
<dbReference type="EC" id="2.7.11.1" evidence="1"/>
<dbReference type="Pfam" id="PF00069">
    <property type="entry name" value="Pkinase"/>
    <property type="match status" value="1"/>
</dbReference>
<evidence type="ECO:0000313" key="12">
    <source>
        <dbReference type="Ensembl" id="ENSLOCP00000021919.1"/>
    </source>
</evidence>
<feature type="binding site" evidence="9">
    <location>
        <position position="102"/>
    </location>
    <ligand>
        <name>ATP</name>
        <dbReference type="ChEBI" id="CHEBI:30616"/>
    </ligand>
</feature>
<evidence type="ECO:0000256" key="3">
    <source>
        <dbReference type="ARBA" id="ARBA00022679"/>
    </source>
</evidence>
<evidence type="ECO:0000256" key="4">
    <source>
        <dbReference type="ARBA" id="ARBA00022741"/>
    </source>
</evidence>
<dbReference type="InterPro" id="IPR011009">
    <property type="entry name" value="Kinase-like_dom_sf"/>
</dbReference>
<dbReference type="GO" id="GO:0005524">
    <property type="term" value="F:ATP binding"/>
    <property type="evidence" value="ECO:0007669"/>
    <property type="project" value="UniProtKB-UniRule"/>
</dbReference>
<keyword evidence="5" id="KW-0418">Kinase</keyword>
<dbReference type="SUPFAM" id="SSF56112">
    <property type="entry name" value="Protein kinase-like (PK-like)"/>
    <property type="match status" value="1"/>
</dbReference>
<dbReference type="FunFam" id="1.10.510.10:FF:000490">
    <property type="entry name" value="Proto-oncogene serine/threonine-protein kinase mos"/>
    <property type="match status" value="1"/>
</dbReference>
<dbReference type="eggNOG" id="KOG0192">
    <property type="taxonomic scope" value="Eukaryota"/>
</dbReference>
<evidence type="ECO:0000256" key="8">
    <source>
        <dbReference type="ARBA" id="ARBA00048679"/>
    </source>
</evidence>
<name>W5NMR0_LEPOC</name>
<dbReference type="InterPro" id="IPR051681">
    <property type="entry name" value="Ser/Thr_Kinases-Pseudokinases"/>
</dbReference>
<keyword evidence="13" id="KW-1185">Reference proteome</keyword>
<dbReference type="OMA" id="WQMTTKE"/>
<comment type="similarity">
    <text evidence="10">Belongs to the protein kinase superfamily.</text>
</comment>
<dbReference type="Proteomes" id="UP000018468">
    <property type="component" value="Linkage group LG9"/>
</dbReference>
<evidence type="ECO:0000259" key="11">
    <source>
        <dbReference type="PROSITE" id="PS50011"/>
    </source>
</evidence>
<evidence type="ECO:0000313" key="13">
    <source>
        <dbReference type="Proteomes" id="UP000018468"/>
    </source>
</evidence>
<evidence type="ECO:0000256" key="5">
    <source>
        <dbReference type="ARBA" id="ARBA00022777"/>
    </source>
</evidence>
<feature type="domain" description="Protein kinase" evidence="11">
    <location>
        <begin position="74"/>
        <end position="350"/>
    </location>
</feature>
<dbReference type="InterPro" id="IPR000719">
    <property type="entry name" value="Prot_kinase_dom"/>
</dbReference>
<evidence type="ECO:0000256" key="9">
    <source>
        <dbReference type="PROSITE-ProRule" id="PRU10141"/>
    </source>
</evidence>
<dbReference type="Ensembl" id="ENSLOCT00000021957.1">
    <property type="protein sequence ID" value="ENSLOCP00000021919.1"/>
    <property type="gene ID" value="ENSLOCG00000017815.1"/>
</dbReference>
<sequence>TDDSYLCVWGITMPSPIPVSRLLPKEFYPSIDLGPCSSPLEKHVKDSTLHLPSQGFKARNALKLWSCVIQWKQLRLLHPLGSGGFGSVYKGTYYGKTVAVKKVKKCTKNRLASRQSFWSELNAAHLQHENIVRIVAATTCIPESVENQDNIGTIIMEFAGTATLHHVIYNHAPPLETETCFRFSKDIANGLHFLHSHCIIHLDLKPANVLVTDGNICKIADFGCSQKVDNYNDISPARPQNCHLGGTYTHRAPELLKGENASFKADIYSFGITFWQLMTRGQPYTGDRQAVLYAVVAYDLRPAVTDGVFNETPLGQTCKAFMCRCWNKDPRERPSAKELIGKVETLQDLLT</sequence>
<dbReference type="PIRSF" id="PIRSF000654">
    <property type="entry name" value="Integrin-linked_kinase"/>
    <property type="match status" value="1"/>
</dbReference>
<accession>W5NMR0</accession>
<reference evidence="13" key="1">
    <citation type="submission" date="2011-12" db="EMBL/GenBank/DDBJ databases">
        <title>The Draft Genome of Lepisosteus oculatus.</title>
        <authorList>
            <consortium name="The Broad Institute Genome Assembly &amp; Analysis Group"/>
            <consortium name="Computational R&amp;D Group"/>
            <consortium name="and Sequencing Platform"/>
            <person name="Di Palma F."/>
            <person name="Alfoldi J."/>
            <person name="Johnson J."/>
            <person name="Berlin A."/>
            <person name="Gnerre S."/>
            <person name="Jaffe D."/>
            <person name="MacCallum I."/>
            <person name="Young S."/>
            <person name="Walker B.J."/>
            <person name="Lander E.S."/>
            <person name="Lindblad-Toh K."/>
        </authorList>
    </citation>
    <scope>NUCLEOTIDE SEQUENCE [LARGE SCALE GENOMIC DNA]</scope>
</reference>
<comment type="catalytic activity">
    <reaction evidence="7">
        <text>L-threonyl-[protein] + ATP = O-phospho-L-threonyl-[protein] + ADP + H(+)</text>
        <dbReference type="Rhea" id="RHEA:46608"/>
        <dbReference type="Rhea" id="RHEA-COMP:11060"/>
        <dbReference type="Rhea" id="RHEA-COMP:11605"/>
        <dbReference type="ChEBI" id="CHEBI:15378"/>
        <dbReference type="ChEBI" id="CHEBI:30013"/>
        <dbReference type="ChEBI" id="CHEBI:30616"/>
        <dbReference type="ChEBI" id="CHEBI:61977"/>
        <dbReference type="ChEBI" id="CHEBI:456216"/>
        <dbReference type="EC" id="2.7.11.1"/>
    </reaction>
</comment>
<dbReference type="GO" id="GO:0004674">
    <property type="term" value="F:protein serine/threonine kinase activity"/>
    <property type="evidence" value="ECO:0007669"/>
    <property type="project" value="UniProtKB-KW"/>
</dbReference>
<comment type="catalytic activity">
    <reaction evidence="8">
        <text>L-seryl-[protein] + ATP = O-phospho-L-seryl-[protein] + ADP + H(+)</text>
        <dbReference type="Rhea" id="RHEA:17989"/>
        <dbReference type="Rhea" id="RHEA-COMP:9863"/>
        <dbReference type="Rhea" id="RHEA-COMP:11604"/>
        <dbReference type="ChEBI" id="CHEBI:15378"/>
        <dbReference type="ChEBI" id="CHEBI:29999"/>
        <dbReference type="ChEBI" id="CHEBI:30616"/>
        <dbReference type="ChEBI" id="CHEBI:83421"/>
        <dbReference type="ChEBI" id="CHEBI:456216"/>
        <dbReference type="EC" id="2.7.11.1"/>
    </reaction>
</comment>
<dbReference type="PANTHER" id="PTHR44329:SF285">
    <property type="entry name" value="V-MOS MOLONEY MURINE SARCOMA VIRAL ONCO HOMOLOG"/>
    <property type="match status" value="1"/>
</dbReference>
<dbReference type="SMART" id="SM00220">
    <property type="entry name" value="S_TKc"/>
    <property type="match status" value="1"/>
</dbReference>
<dbReference type="PANTHER" id="PTHR44329">
    <property type="entry name" value="SERINE/THREONINE-PROTEIN KINASE TNNI3K-RELATED"/>
    <property type="match status" value="1"/>
</dbReference>
<dbReference type="GO" id="GO:0004672">
    <property type="term" value="F:protein kinase activity"/>
    <property type="evidence" value="ECO:0000318"/>
    <property type="project" value="GO_Central"/>
</dbReference>
<dbReference type="InterPro" id="IPR008271">
    <property type="entry name" value="Ser/Thr_kinase_AS"/>
</dbReference>
<evidence type="ECO:0000256" key="2">
    <source>
        <dbReference type="ARBA" id="ARBA00022527"/>
    </source>
</evidence>
<reference evidence="12" key="2">
    <citation type="submission" date="2025-08" db="UniProtKB">
        <authorList>
            <consortium name="Ensembl"/>
        </authorList>
    </citation>
    <scope>IDENTIFICATION</scope>
</reference>
<organism evidence="12 13">
    <name type="scientific">Lepisosteus oculatus</name>
    <name type="common">Spotted gar</name>
    <dbReference type="NCBI Taxonomy" id="7918"/>
    <lineage>
        <taxon>Eukaryota</taxon>
        <taxon>Metazoa</taxon>
        <taxon>Chordata</taxon>
        <taxon>Craniata</taxon>
        <taxon>Vertebrata</taxon>
        <taxon>Euteleostomi</taxon>
        <taxon>Actinopterygii</taxon>
        <taxon>Neopterygii</taxon>
        <taxon>Holostei</taxon>
        <taxon>Semionotiformes</taxon>
        <taxon>Lepisosteidae</taxon>
        <taxon>Lepisosteus</taxon>
    </lineage>
</organism>
<dbReference type="Bgee" id="ENSLOCG00000017815">
    <property type="expression patterns" value="Expressed in ovary and 7 other cell types or tissues"/>
</dbReference>
<dbReference type="HOGENOM" id="CLU_000288_7_35_1"/>
<evidence type="ECO:0000256" key="10">
    <source>
        <dbReference type="RuleBase" id="RU000304"/>
    </source>
</evidence>
<dbReference type="InterPro" id="IPR017441">
    <property type="entry name" value="Protein_kinase_ATP_BS"/>
</dbReference>
<dbReference type="GO" id="GO:0005737">
    <property type="term" value="C:cytoplasm"/>
    <property type="evidence" value="ECO:0000318"/>
    <property type="project" value="GO_Central"/>
</dbReference>
<dbReference type="GO" id="GO:0007165">
    <property type="term" value="P:signal transduction"/>
    <property type="evidence" value="ECO:0000318"/>
    <property type="project" value="GO_Central"/>
</dbReference>
<dbReference type="PROSITE" id="PS00107">
    <property type="entry name" value="PROTEIN_KINASE_ATP"/>
    <property type="match status" value="1"/>
</dbReference>
<proteinExistence type="inferred from homology"/>